<accession>A0A7S0ZP10</accession>
<feature type="compositionally biased region" description="Polar residues" evidence="1">
    <location>
        <begin position="66"/>
        <end position="82"/>
    </location>
</feature>
<keyword evidence="2" id="KW-0472">Membrane</keyword>
<evidence type="ECO:0000256" key="1">
    <source>
        <dbReference type="SAM" id="MobiDB-lite"/>
    </source>
</evidence>
<feature type="transmembrane region" description="Helical" evidence="2">
    <location>
        <begin position="17"/>
        <end position="36"/>
    </location>
</feature>
<evidence type="ECO:0000256" key="2">
    <source>
        <dbReference type="SAM" id="Phobius"/>
    </source>
</evidence>
<feature type="region of interest" description="Disordered" evidence="1">
    <location>
        <begin position="66"/>
        <end position="108"/>
    </location>
</feature>
<name>A0A7S0ZP10_NOCSC</name>
<proteinExistence type="predicted"/>
<dbReference type="AlphaFoldDB" id="A0A7S0ZP10"/>
<reference evidence="3" key="1">
    <citation type="submission" date="2021-01" db="EMBL/GenBank/DDBJ databases">
        <authorList>
            <person name="Corre E."/>
            <person name="Pelletier E."/>
            <person name="Niang G."/>
            <person name="Scheremetjew M."/>
            <person name="Finn R."/>
            <person name="Kale V."/>
            <person name="Holt S."/>
            <person name="Cochrane G."/>
            <person name="Meng A."/>
            <person name="Brown T."/>
            <person name="Cohen L."/>
        </authorList>
    </citation>
    <scope>NUCLEOTIDE SEQUENCE</scope>
</reference>
<keyword evidence="2" id="KW-0812">Transmembrane</keyword>
<sequence length="119" mass="13527">MAQAICAPSFSEFCVSVIRVMPTFVFAFILATMWYFPALRLIEQEKHGTVVSDVRSNGTSLAQFNANLTSSGQHGRSTQRSPRQVGPPSRTHHRSHLHQTREPQSVDEVDEFWAEERIR</sequence>
<organism evidence="3">
    <name type="scientific">Noctiluca scintillans</name>
    <name type="common">Sea sparkle</name>
    <name type="synonym">Red tide dinoflagellate</name>
    <dbReference type="NCBI Taxonomy" id="2966"/>
    <lineage>
        <taxon>Eukaryota</taxon>
        <taxon>Sar</taxon>
        <taxon>Alveolata</taxon>
        <taxon>Dinophyceae</taxon>
        <taxon>Noctilucales</taxon>
        <taxon>Noctilucaceae</taxon>
        <taxon>Noctiluca</taxon>
    </lineage>
</organism>
<protein>
    <submittedName>
        <fullName evidence="3">Uncharacterized protein</fullName>
    </submittedName>
</protein>
<dbReference type="EMBL" id="HBFQ01002387">
    <property type="protein sequence ID" value="CAD8827250.1"/>
    <property type="molecule type" value="Transcribed_RNA"/>
</dbReference>
<evidence type="ECO:0000313" key="3">
    <source>
        <dbReference type="EMBL" id="CAD8827250.1"/>
    </source>
</evidence>
<keyword evidence="2" id="KW-1133">Transmembrane helix</keyword>
<gene>
    <name evidence="3" type="ORF">NSCI0253_LOCUS1596</name>
</gene>